<dbReference type="EMBL" id="CAJVQB010007657">
    <property type="protein sequence ID" value="CAG8706952.1"/>
    <property type="molecule type" value="Genomic_DNA"/>
</dbReference>
<accession>A0ABN7UZC3</accession>
<keyword evidence="2" id="KW-1185">Reference proteome</keyword>
<comment type="caution">
    <text evidence="1">The sequence shown here is derived from an EMBL/GenBank/DDBJ whole genome shotgun (WGS) entry which is preliminary data.</text>
</comment>
<reference evidence="1 2" key="1">
    <citation type="submission" date="2021-06" db="EMBL/GenBank/DDBJ databases">
        <authorList>
            <person name="Kallberg Y."/>
            <person name="Tangrot J."/>
            <person name="Rosling A."/>
        </authorList>
    </citation>
    <scope>NUCLEOTIDE SEQUENCE [LARGE SCALE GENOMIC DNA]</scope>
    <source>
        <strain evidence="1 2">120-4 pot B 10/14</strain>
    </source>
</reference>
<evidence type="ECO:0000313" key="1">
    <source>
        <dbReference type="EMBL" id="CAG8706952.1"/>
    </source>
</evidence>
<gene>
    <name evidence="1" type="ORF">GMARGA_LOCUS12504</name>
</gene>
<sequence>MFMPSRLCSFQKRRYMILPFLACLETILDAVLARFYIETLTFLHLFGCLSKYQNVVKKKAKDLAKIMDKIILDTALNRLSEKEWQITLWFIQYL</sequence>
<evidence type="ECO:0000313" key="2">
    <source>
        <dbReference type="Proteomes" id="UP000789901"/>
    </source>
</evidence>
<dbReference type="Proteomes" id="UP000789901">
    <property type="component" value="Unassembled WGS sequence"/>
</dbReference>
<name>A0ABN7UZC3_GIGMA</name>
<organism evidence="1 2">
    <name type="scientific">Gigaspora margarita</name>
    <dbReference type="NCBI Taxonomy" id="4874"/>
    <lineage>
        <taxon>Eukaryota</taxon>
        <taxon>Fungi</taxon>
        <taxon>Fungi incertae sedis</taxon>
        <taxon>Mucoromycota</taxon>
        <taxon>Glomeromycotina</taxon>
        <taxon>Glomeromycetes</taxon>
        <taxon>Diversisporales</taxon>
        <taxon>Gigasporaceae</taxon>
        <taxon>Gigaspora</taxon>
    </lineage>
</organism>
<protein>
    <submittedName>
        <fullName evidence="1">5941_t:CDS:1</fullName>
    </submittedName>
</protein>
<proteinExistence type="predicted"/>